<reference evidence="3 4" key="1">
    <citation type="submission" date="2016-11" db="EMBL/GenBank/DDBJ databases">
        <authorList>
            <person name="Jaros S."/>
            <person name="Januszkiewicz K."/>
            <person name="Wedrychowicz H."/>
        </authorList>
    </citation>
    <scope>NUCLEOTIDE SEQUENCE [LARGE SCALE GENOMIC DNA]</scope>
    <source>
        <strain evidence="3 4">DSM 25661</strain>
    </source>
</reference>
<evidence type="ECO:0000259" key="2">
    <source>
        <dbReference type="Pfam" id="PF00535"/>
    </source>
</evidence>
<dbReference type="InterPro" id="IPR029044">
    <property type="entry name" value="Nucleotide-diphossugar_trans"/>
</dbReference>
<evidence type="ECO:0000256" key="1">
    <source>
        <dbReference type="ARBA" id="ARBA00038494"/>
    </source>
</evidence>
<dbReference type="PANTHER" id="PTHR43630">
    <property type="entry name" value="POLY-BETA-1,6-N-ACETYL-D-GLUCOSAMINE SYNTHASE"/>
    <property type="match status" value="1"/>
</dbReference>
<dbReference type="GO" id="GO:0016740">
    <property type="term" value="F:transferase activity"/>
    <property type="evidence" value="ECO:0007669"/>
    <property type="project" value="UniProtKB-KW"/>
</dbReference>
<dbReference type="STRING" id="1155689.SAMN05444278_11149"/>
<dbReference type="PANTHER" id="PTHR43630:SF2">
    <property type="entry name" value="GLYCOSYLTRANSFERASE"/>
    <property type="match status" value="1"/>
</dbReference>
<dbReference type="InterPro" id="IPR001173">
    <property type="entry name" value="Glyco_trans_2-like"/>
</dbReference>
<dbReference type="Proteomes" id="UP000184462">
    <property type="component" value="Unassembled WGS sequence"/>
</dbReference>
<evidence type="ECO:0000313" key="3">
    <source>
        <dbReference type="EMBL" id="SHE99040.1"/>
    </source>
</evidence>
<proteinExistence type="inferred from homology"/>
<dbReference type="CDD" id="cd02511">
    <property type="entry name" value="Beta4Glucosyltransferase"/>
    <property type="match status" value="1"/>
</dbReference>
<name>A0A1M4Y038_9FLAO</name>
<gene>
    <name evidence="3" type="ORF">SAMN05444278_11149</name>
</gene>
<keyword evidence="3" id="KW-0808">Transferase</keyword>
<organism evidence="3 4">
    <name type="scientific">Psychroflexus salarius</name>
    <dbReference type="NCBI Taxonomy" id="1155689"/>
    <lineage>
        <taxon>Bacteria</taxon>
        <taxon>Pseudomonadati</taxon>
        <taxon>Bacteroidota</taxon>
        <taxon>Flavobacteriia</taxon>
        <taxon>Flavobacteriales</taxon>
        <taxon>Flavobacteriaceae</taxon>
        <taxon>Psychroflexus</taxon>
    </lineage>
</organism>
<accession>A0A1M4Y038</accession>
<dbReference type="AlphaFoldDB" id="A0A1M4Y038"/>
<dbReference type="SUPFAM" id="SSF53448">
    <property type="entry name" value="Nucleotide-diphospho-sugar transferases"/>
    <property type="match status" value="1"/>
</dbReference>
<feature type="domain" description="Glycosyltransferase 2-like" evidence="2">
    <location>
        <begin position="23"/>
        <end position="132"/>
    </location>
</feature>
<comment type="similarity">
    <text evidence="1">Belongs to the glycosyltransferase 2 family. WaaE/KdtX subfamily.</text>
</comment>
<sequence length="273" mass="32097">MFICSVNKLDAFMPKNKPKISGLIITLNEANNIAEVINNLDFVDEIVIVDSFSNDETAEIAQQFPKVKFIQNAFDNFTDQRNLALDHAKHEWVLFLDADERLTPELTEEVISEITSTETADAYFFKRKFMFKQQPLHFSGWQTDKNIRLFKKSKCRYTKERLVHEILNVKGSTKTLNHQLIHFSYIDYESYKAKMKSYAKLKAKELFLKGVKPNFFHFYIKPAYKFLHAYLIRLGFLDGKKGLIICYLNALSVFHRYPELKQLNQQEQELQKT</sequence>
<keyword evidence="4" id="KW-1185">Reference proteome</keyword>
<dbReference type="Pfam" id="PF00535">
    <property type="entry name" value="Glycos_transf_2"/>
    <property type="match status" value="1"/>
</dbReference>
<evidence type="ECO:0000313" key="4">
    <source>
        <dbReference type="Proteomes" id="UP000184462"/>
    </source>
</evidence>
<protein>
    <submittedName>
        <fullName evidence="3">Glycosyltransferase involved in cell wall bisynthesis</fullName>
    </submittedName>
</protein>
<dbReference type="EMBL" id="FQTW01000011">
    <property type="protein sequence ID" value="SHE99040.1"/>
    <property type="molecule type" value="Genomic_DNA"/>
</dbReference>
<dbReference type="Gene3D" id="3.90.550.10">
    <property type="entry name" value="Spore Coat Polysaccharide Biosynthesis Protein SpsA, Chain A"/>
    <property type="match status" value="1"/>
</dbReference>